<protein>
    <recommendedName>
        <fullName evidence="2">WxL domain-containing protein</fullName>
    </recommendedName>
</protein>
<organism evidence="3 4">
    <name type="scientific">Enterococcus silesiacus</name>
    <dbReference type="NCBI Taxonomy" id="332949"/>
    <lineage>
        <taxon>Bacteria</taxon>
        <taxon>Bacillati</taxon>
        <taxon>Bacillota</taxon>
        <taxon>Bacilli</taxon>
        <taxon>Lactobacillales</taxon>
        <taxon>Enterococcaceae</taxon>
        <taxon>Enterococcus</taxon>
    </lineage>
</organism>
<dbReference type="EMBL" id="CP013614">
    <property type="protein sequence ID" value="ALS00973.1"/>
    <property type="molecule type" value="Genomic_DNA"/>
</dbReference>
<feature type="signal peptide" evidence="1">
    <location>
        <begin position="1"/>
        <end position="25"/>
    </location>
</feature>
<dbReference type="Pfam" id="PF13731">
    <property type="entry name" value="WxL"/>
    <property type="match status" value="1"/>
</dbReference>
<evidence type="ECO:0000313" key="4">
    <source>
        <dbReference type="Proteomes" id="UP000065511"/>
    </source>
</evidence>
<evidence type="ECO:0000259" key="2">
    <source>
        <dbReference type="Pfam" id="PF13731"/>
    </source>
</evidence>
<proteinExistence type="predicted"/>
<accession>A0ABM5W722</accession>
<keyword evidence="4" id="KW-1185">Reference proteome</keyword>
<feature type="domain" description="WxL" evidence="2">
    <location>
        <begin position="25"/>
        <end position="263"/>
    </location>
</feature>
<evidence type="ECO:0000256" key="1">
    <source>
        <dbReference type="SAM" id="SignalP"/>
    </source>
</evidence>
<feature type="chain" id="PRO_5046411451" description="WxL domain-containing protein" evidence="1">
    <location>
        <begin position="26"/>
        <end position="263"/>
    </location>
</feature>
<dbReference type="Proteomes" id="UP000065511">
    <property type="component" value="Chromosome"/>
</dbReference>
<evidence type="ECO:0000313" key="3">
    <source>
        <dbReference type="EMBL" id="ALS00973.1"/>
    </source>
</evidence>
<keyword evidence="1" id="KW-0732">Signal</keyword>
<dbReference type="RefSeq" id="WP_071878552.1">
    <property type="nucleotide sequence ID" value="NZ_JXLC01000021.1"/>
</dbReference>
<name>A0ABM5W722_9ENTE</name>
<reference evidence="3 4" key="1">
    <citation type="submission" date="2015-12" db="EMBL/GenBank/DDBJ databases">
        <authorList>
            <person name="Lauer A."/>
            <person name="Humrighouse B."/>
            <person name="Loparev V."/>
            <person name="Shewmaker P.L."/>
            <person name="Whitney A.M."/>
            <person name="McLaughlin R.W."/>
        </authorList>
    </citation>
    <scope>NUCLEOTIDE SEQUENCE [LARGE SCALE GENOMIC DNA]</scope>
    <source>
        <strain evidence="3 4">LMG 23085</strain>
    </source>
</reference>
<gene>
    <name evidence="3" type="ORF">ATZ33_06200</name>
</gene>
<dbReference type="InterPro" id="IPR027994">
    <property type="entry name" value="WxL_dom"/>
</dbReference>
<sequence length="263" mass="29279">MKKILTFTFCFSILLLLIPDTKVQAQSATNEGTIGFDASLIPPQVVDPEKPVKPVDPGPSPSTEGFLRIDFVPRLDFGRNRISKEDQFYQARAQLFHDNTGARGNFVQVTDSRSTGAGWTLQVRQETNFMIPNNEASELKGSYISLDKSWTNSSMDKKYAPSLVNDVIKIDKIQTTYDLAKADKGRGQGIWSVEFGASAENENDLESTLAPLVDETGQPILDPNFENKQMYENNAVTFFVPGSSDREPGKYQTVLTWILSELP</sequence>